<keyword evidence="2" id="KW-1185">Reference proteome</keyword>
<dbReference type="RefSeq" id="WP_179766806.1">
    <property type="nucleotide sequence ID" value="NZ_JACCFO010000001.1"/>
</dbReference>
<accession>A0A853BIC9</accession>
<dbReference type="AlphaFoldDB" id="A0A853BIC9"/>
<sequence>MDTTATLAALASAAGRGMLAGVAGTAAMTVSSTLEARLRGRGGSSTPEQAAGAVLGVRPRDESGERRFNTLVHWGYGTMWGAVRGVIGAATGAAGVPAALAHLLVVWGAEQAVLPATGSAPPAWRWGAAEVGVDLLHHAVYAAAAGAAYDLLTAAGRP</sequence>
<evidence type="ECO:0000313" key="1">
    <source>
        <dbReference type="EMBL" id="NYI95258.1"/>
    </source>
</evidence>
<evidence type="ECO:0008006" key="3">
    <source>
        <dbReference type="Google" id="ProtNLM"/>
    </source>
</evidence>
<dbReference type="Proteomes" id="UP000575985">
    <property type="component" value="Unassembled WGS sequence"/>
</dbReference>
<gene>
    <name evidence="1" type="ORF">HNR12_001535</name>
</gene>
<proteinExistence type="predicted"/>
<reference evidence="1 2" key="1">
    <citation type="submission" date="2020-07" db="EMBL/GenBank/DDBJ databases">
        <title>Sequencing the genomes of 1000 actinobacteria strains.</title>
        <authorList>
            <person name="Klenk H.-P."/>
        </authorList>
    </citation>
    <scope>NUCLEOTIDE SEQUENCE [LARGE SCALE GENOMIC DNA]</scope>
    <source>
        <strain evidence="1 2">DSM 45927</strain>
    </source>
</reference>
<evidence type="ECO:0000313" key="2">
    <source>
        <dbReference type="Proteomes" id="UP000575985"/>
    </source>
</evidence>
<protein>
    <recommendedName>
        <fullName evidence="3">DUF1440 domain-containing protein</fullName>
    </recommendedName>
</protein>
<dbReference type="EMBL" id="JACCFO010000001">
    <property type="protein sequence ID" value="NYI95258.1"/>
    <property type="molecule type" value="Genomic_DNA"/>
</dbReference>
<name>A0A853BIC9_9ACTN</name>
<organism evidence="1 2">
    <name type="scientific">Streptomonospora nanhaiensis</name>
    <dbReference type="NCBI Taxonomy" id="1323731"/>
    <lineage>
        <taxon>Bacteria</taxon>
        <taxon>Bacillati</taxon>
        <taxon>Actinomycetota</taxon>
        <taxon>Actinomycetes</taxon>
        <taxon>Streptosporangiales</taxon>
        <taxon>Nocardiopsidaceae</taxon>
        <taxon>Streptomonospora</taxon>
    </lineage>
</organism>
<comment type="caution">
    <text evidence="1">The sequence shown here is derived from an EMBL/GenBank/DDBJ whole genome shotgun (WGS) entry which is preliminary data.</text>
</comment>